<keyword evidence="1" id="KW-0812">Transmembrane</keyword>
<name>A0A7X9QFI1_STRRT</name>
<feature type="transmembrane region" description="Helical" evidence="1">
    <location>
        <begin position="28"/>
        <end position="46"/>
    </location>
</feature>
<feature type="transmembrane region" description="Helical" evidence="1">
    <location>
        <begin position="93"/>
        <end position="113"/>
    </location>
</feature>
<dbReference type="RefSeq" id="WP_003086311.1">
    <property type="nucleotide sequence ID" value="NZ_CP043405.1"/>
</dbReference>
<sequence length="199" mass="23329">MKIKLLISHLFFIIISGAIIYFKIEEKYLIWNMFLALSALDFSFCLNRFKNPFLSLLFGLLWFFFYPNTFYMLTDVVHMDFVTSIFSDLRSLILYFLFLASILFGVLCGTESVSRVFKRFAVRGFHVKLVLMLLLSFVSSLAIHLGRYARLNSWDMALRPLLVIDELTKVFSQNALPFILGFTFLQVMVLLFFDQENTR</sequence>
<organism evidence="2 3">
    <name type="scientific">Streptococcus ratti</name>
    <dbReference type="NCBI Taxonomy" id="1341"/>
    <lineage>
        <taxon>Bacteria</taxon>
        <taxon>Bacillati</taxon>
        <taxon>Bacillota</taxon>
        <taxon>Bacilli</taxon>
        <taxon>Lactobacillales</taxon>
        <taxon>Streptococcaceae</taxon>
        <taxon>Streptococcus</taxon>
    </lineage>
</organism>
<dbReference type="InterPro" id="IPR009793">
    <property type="entry name" value="DUF1361"/>
</dbReference>
<reference evidence="2 3" key="1">
    <citation type="submission" date="2020-04" db="EMBL/GenBank/DDBJ databases">
        <title>MicrobeNet Type strains.</title>
        <authorList>
            <person name="Nicholson A.C."/>
        </authorList>
    </citation>
    <scope>NUCLEOTIDE SEQUENCE [LARGE SCALE GENOMIC DNA]</scope>
    <source>
        <strain evidence="2 3">DSM 22768</strain>
    </source>
</reference>
<gene>
    <name evidence="2" type="ORF">HHO37_03895</name>
</gene>
<evidence type="ECO:0000256" key="1">
    <source>
        <dbReference type="SAM" id="Phobius"/>
    </source>
</evidence>
<feature type="transmembrane region" description="Helical" evidence="1">
    <location>
        <begin position="125"/>
        <end position="146"/>
    </location>
</feature>
<evidence type="ECO:0000313" key="3">
    <source>
        <dbReference type="Proteomes" id="UP000532121"/>
    </source>
</evidence>
<evidence type="ECO:0000313" key="2">
    <source>
        <dbReference type="EMBL" id="NMD48836.1"/>
    </source>
</evidence>
<comment type="caution">
    <text evidence="2">The sequence shown here is derived from an EMBL/GenBank/DDBJ whole genome shotgun (WGS) entry which is preliminary data.</text>
</comment>
<dbReference type="EMBL" id="JABASA010000006">
    <property type="protein sequence ID" value="NMD48836.1"/>
    <property type="molecule type" value="Genomic_DNA"/>
</dbReference>
<keyword evidence="1" id="KW-0472">Membrane</keyword>
<keyword evidence="1" id="KW-1133">Transmembrane helix</keyword>
<protein>
    <submittedName>
        <fullName evidence="2">DUF1361 domain-containing protein</fullName>
    </submittedName>
</protein>
<dbReference type="Proteomes" id="UP000532121">
    <property type="component" value="Unassembled WGS sequence"/>
</dbReference>
<accession>A0A7X9QFI1</accession>
<feature type="transmembrane region" description="Helical" evidence="1">
    <location>
        <begin position="53"/>
        <end position="73"/>
    </location>
</feature>
<proteinExistence type="predicted"/>
<dbReference type="AlphaFoldDB" id="A0A7X9QFI1"/>
<dbReference type="Pfam" id="PF07099">
    <property type="entry name" value="DUF1361"/>
    <property type="match status" value="1"/>
</dbReference>
<feature type="transmembrane region" description="Helical" evidence="1">
    <location>
        <begin position="5"/>
        <end position="22"/>
    </location>
</feature>
<feature type="transmembrane region" description="Helical" evidence="1">
    <location>
        <begin position="175"/>
        <end position="193"/>
    </location>
</feature>